<accession>A0ABS5ZKA8</accession>
<comment type="caution">
    <text evidence="2">The sequence shown here is derived from an EMBL/GenBank/DDBJ whole genome shotgun (WGS) entry which is preliminary data.</text>
</comment>
<gene>
    <name evidence="2" type="ORF">KCG35_25350</name>
</gene>
<evidence type="ECO:0000256" key="1">
    <source>
        <dbReference type="SAM" id="Phobius"/>
    </source>
</evidence>
<reference evidence="2 3" key="1">
    <citation type="submission" date="2021-04" db="EMBL/GenBank/DDBJ databases">
        <authorList>
            <person name="Pira H."/>
            <person name="Risdian C."/>
            <person name="Wink J."/>
        </authorList>
    </citation>
    <scope>NUCLEOTIDE SEQUENCE [LARGE SCALE GENOMIC DNA]</scope>
    <source>
        <strain evidence="2 3">WH53</strain>
    </source>
</reference>
<protein>
    <recommendedName>
        <fullName evidence="4">Carboxypeptidase regulatory-like domain-containing protein</fullName>
    </recommendedName>
</protein>
<keyword evidence="1" id="KW-0812">Transmembrane</keyword>
<organism evidence="2 3">
    <name type="scientific">Zooshikella harenae</name>
    <dbReference type="NCBI Taxonomy" id="2827238"/>
    <lineage>
        <taxon>Bacteria</taxon>
        <taxon>Pseudomonadati</taxon>
        <taxon>Pseudomonadota</taxon>
        <taxon>Gammaproteobacteria</taxon>
        <taxon>Oceanospirillales</taxon>
        <taxon>Zooshikellaceae</taxon>
        <taxon>Zooshikella</taxon>
    </lineage>
</organism>
<evidence type="ECO:0000313" key="3">
    <source>
        <dbReference type="Proteomes" id="UP000690515"/>
    </source>
</evidence>
<dbReference type="RefSeq" id="WP_215822633.1">
    <property type="nucleotide sequence ID" value="NZ_JAGSOY010000247.1"/>
</dbReference>
<feature type="transmembrane region" description="Helical" evidence="1">
    <location>
        <begin position="12"/>
        <end position="31"/>
    </location>
</feature>
<keyword evidence="3" id="KW-1185">Reference proteome</keyword>
<evidence type="ECO:0008006" key="4">
    <source>
        <dbReference type="Google" id="ProtNLM"/>
    </source>
</evidence>
<evidence type="ECO:0000313" key="2">
    <source>
        <dbReference type="EMBL" id="MBU2714380.1"/>
    </source>
</evidence>
<name>A0ABS5ZKA8_9GAMM</name>
<proteinExistence type="predicted"/>
<keyword evidence="1" id="KW-0472">Membrane</keyword>
<dbReference type="Proteomes" id="UP000690515">
    <property type="component" value="Unassembled WGS sequence"/>
</dbReference>
<sequence length="135" mass="15485">MRINLVSKKSIIVISAITILLFSYYLLPSVLKNLWKSAHSDVQNVTVSGYVYDRDKKAVSSYTLHITNYYYEGGDYDGFGGSKVHQVVSDESGYYELKLDKSAFIQIDSVKEGYTKSLKDKYIYDQSVKIDFYIK</sequence>
<keyword evidence="1" id="KW-1133">Transmembrane helix</keyword>
<dbReference type="EMBL" id="JAGSOY010000247">
    <property type="protein sequence ID" value="MBU2714380.1"/>
    <property type="molecule type" value="Genomic_DNA"/>
</dbReference>